<gene>
    <name evidence="2" type="ORF">HNQ70_003506</name>
</gene>
<organism evidence="2 3">
    <name type="scientific">Quisquiliibacterium transsilvanicum</name>
    <dbReference type="NCBI Taxonomy" id="1549638"/>
    <lineage>
        <taxon>Bacteria</taxon>
        <taxon>Pseudomonadati</taxon>
        <taxon>Pseudomonadota</taxon>
        <taxon>Betaproteobacteria</taxon>
        <taxon>Burkholderiales</taxon>
        <taxon>Burkholderiaceae</taxon>
        <taxon>Quisquiliibacterium</taxon>
    </lineage>
</organism>
<dbReference type="SUPFAM" id="SSF53271">
    <property type="entry name" value="PRTase-like"/>
    <property type="match status" value="1"/>
</dbReference>
<dbReference type="PANTHER" id="PTHR11608:SF0">
    <property type="entry name" value="BIFUNCTIONAL PROTEIN PYRR"/>
    <property type="match status" value="1"/>
</dbReference>
<protein>
    <submittedName>
        <fullName evidence="2">Pyrimidine operon attenuation protein/uracil phosphoribosyltransferase</fullName>
        <ecNumber evidence="2">2.4.2.9</ecNumber>
    </submittedName>
</protein>
<dbReference type="EMBL" id="JACHGB010000007">
    <property type="protein sequence ID" value="MBB5273476.1"/>
    <property type="molecule type" value="Genomic_DNA"/>
</dbReference>
<evidence type="ECO:0000313" key="3">
    <source>
        <dbReference type="Proteomes" id="UP000532440"/>
    </source>
</evidence>
<evidence type="ECO:0000313" key="2">
    <source>
        <dbReference type="EMBL" id="MBB5273476.1"/>
    </source>
</evidence>
<dbReference type="Pfam" id="PF00156">
    <property type="entry name" value="Pribosyltran"/>
    <property type="match status" value="1"/>
</dbReference>
<accession>A0A7W8M9X5</accession>
<comment type="caution">
    <text evidence="2">The sequence shown here is derived from an EMBL/GenBank/DDBJ whole genome shotgun (WGS) entry which is preliminary data.</text>
</comment>
<dbReference type="EC" id="2.4.2.9" evidence="2"/>
<dbReference type="CDD" id="cd06223">
    <property type="entry name" value="PRTases_typeI"/>
    <property type="match status" value="1"/>
</dbReference>
<sequence length="169" mass="18649">MNEAKLDAEAIYASLRDAIRRALDAAPQRGVHLIGIHSGGAWIAERLHRDLALPTPLGTLSSAFHRDDYGHRRGLPAEMKSTELPFEIGGADIVLVDDILFTGRTVRAALNELFDFGRPARVELAVLLDRGGRELPIEARYCGAVHPLPHDRNFVLTRADDARLSLRVD</sequence>
<keyword evidence="2" id="KW-0808">Transferase</keyword>
<keyword evidence="3" id="KW-1185">Reference proteome</keyword>
<dbReference type="Gene3D" id="3.40.50.2020">
    <property type="match status" value="1"/>
</dbReference>
<dbReference type="RefSeq" id="WP_183970147.1">
    <property type="nucleotide sequence ID" value="NZ_BAABEW010000020.1"/>
</dbReference>
<dbReference type="AlphaFoldDB" id="A0A7W8M9X5"/>
<reference evidence="2 3" key="1">
    <citation type="submission" date="2020-08" db="EMBL/GenBank/DDBJ databases">
        <title>Genomic Encyclopedia of Type Strains, Phase IV (KMG-IV): sequencing the most valuable type-strain genomes for metagenomic binning, comparative biology and taxonomic classification.</title>
        <authorList>
            <person name="Goeker M."/>
        </authorList>
    </citation>
    <scope>NUCLEOTIDE SEQUENCE [LARGE SCALE GENOMIC DNA]</scope>
    <source>
        <strain evidence="2 3">DSM 29781</strain>
    </source>
</reference>
<dbReference type="Proteomes" id="UP000532440">
    <property type="component" value="Unassembled WGS sequence"/>
</dbReference>
<feature type="domain" description="Phosphoribosyltransferase" evidence="1">
    <location>
        <begin position="7"/>
        <end position="139"/>
    </location>
</feature>
<name>A0A7W8M9X5_9BURK</name>
<dbReference type="InterPro" id="IPR000836">
    <property type="entry name" value="PRTase_dom"/>
</dbReference>
<dbReference type="InterPro" id="IPR029057">
    <property type="entry name" value="PRTase-like"/>
</dbReference>
<evidence type="ECO:0000259" key="1">
    <source>
        <dbReference type="Pfam" id="PF00156"/>
    </source>
</evidence>
<dbReference type="NCBIfam" id="NF003545">
    <property type="entry name" value="PRK05205.1-1"/>
    <property type="match status" value="1"/>
</dbReference>
<keyword evidence="2" id="KW-0328">Glycosyltransferase</keyword>
<dbReference type="GO" id="GO:0004845">
    <property type="term" value="F:uracil phosphoribosyltransferase activity"/>
    <property type="evidence" value="ECO:0007669"/>
    <property type="project" value="UniProtKB-EC"/>
</dbReference>
<proteinExistence type="predicted"/>
<dbReference type="PANTHER" id="PTHR11608">
    <property type="entry name" value="BIFUNCTIONAL PROTEIN PYRR"/>
    <property type="match status" value="1"/>
</dbReference>
<dbReference type="InterPro" id="IPR050137">
    <property type="entry name" value="PyrR_bifunctional"/>
</dbReference>